<comment type="caution">
    <text evidence="2">The sequence shown here is derived from an EMBL/GenBank/DDBJ whole genome shotgun (WGS) entry which is preliminary data.</text>
</comment>
<protein>
    <submittedName>
        <fullName evidence="2">Uncharacterized protein</fullName>
    </submittedName>
</protein>
<keyword evidence="1" id="KW-0472">Membrane</keyword>
<evidence type="ECO:0000313" key="3">
    <source>
        <dbReference type="Proteomes" id="UP001156627"/>
    </source>
</evidence>
<evidence type="ECO:0000256" key="1">
    <source>
        <dbReference type="SAM" id="Phobius"/>
    </source>
</evidence>
<proteinExistence type="predicted"/>
<accession>A0ABQ5XAJ8</accession>
<reference evidence="3" key="1">
    <citation type="journal article" date="2019" name="Int. J. Syst. Evol. Microbiol.">
        <title>The Global Catalogue of Microorganisms (GCM) 10K type strain sequencing project: providing services to taxonomists for standard genome sequencing and annotation.</title>
        <authorList>
            <consortium name="The Broad Institute Genomics Platform"/>
            <consortium name="The Broad Institute Genome Sequencing Center for Infectious Disease"/>
            <person name="Wu L."/>
            <person name="Ma J."/>
        </authorList>
    </citation>
    <scope>NUCLEOTIDE SEQUENCE [LARGE SCALE GENOMIC DNA]</scope>
    <source>
        <strain evidence="3">NBRC 111981</strain>
    </source>
</reference>
<sequence>MSPRMWFTLVLRYLAASEIFYGLREFVTAYNVHAGSYSISATAMAFVNHGVASTALGLIVLLGAANISALLVPPLPAKQAEPRNAEPSNI</sequence>
<keyword evidence="1" id="KW-1133">Transmembrane helix</keyword>
<dbReference type="EMBL" id="BSOA01000015">
    <property type="protein sequence ID" value="GLQ88284.1"/>
    <property type="molecule type" value="Genomic_DNA"/>
</dbReference>
<evidence type="ECO:0000313" key="2">
    <source>
        <dbReference type="EMBL" id="GLQ88284.1"/>
    </source>
</evidence>
<gene>
    <name evidence="2" type="ORF">GCM10007898_18530</name>
</gene>
<organism evidence="2 3">
    <name type="scientific">Dyella flagellata</name>
    <dbReference type="NCBI Taxonomy" id="1867833"/>
    <lineage>
        <taxon>Bacteria</taxon>
        <taxon>Pseudomonadati</taxon>
        <taxon>Pseudomonadota</taxon>
        <taxon>Gammaproteobacteria</taxon>
        <taxon>Lysobacterales</taxon>
        <taxon>Rhodanobacteraceae</taxon>
        <taxon>Dyella</taxon>
    </lineage>
</organism>
<keyword evidence="3" id="KW-1185">Reference proteome</keyword>
<name>A0ABQ5XAJ8_9GAMM</name>
<dbReference type="Proteomes" id="UP001156627">
    <property type="component" value="Unassembled WGS sequence"/>
</dbReference>
<keyword evidence="1" id="KW-0812">Transmembrane</keyword>
<feature type="transmembrane region" description="Helical" evidence="1">
    <location>
        <begin position="50"/>
        <end position="72"/>
    </location>
</feature>